<evidence type="ECO:0000313" key="2">
    <source>
        <dbReference type="EMBL" id="QFU76831.1"/>
    </source>
</evidence>
<dbReference type="EMBL" id="CP036422">
    <property type="protein sequence ID" value="QFU76831.1"/>
    <property type="molecule type" value="Genomic_DNA"/>
</dbReference>
<dbReference type="AlphaFoldDB" id="A0A5P9NLZ0"/>
<gene>
    <name evidence="2" type="ORF">EY643_14890</name>
</gene>
<dbReference type="OrthoDB" id="9804774at2"/>
<dbReference type="InterPro" id="IPR002347">
    <property type="entry name" value="SDR_fam"/>
</dbReference>
<dbReference type="PANTHER" id="PTHR42879">
    <property type="entry name" value="3-OXOACYL-(ACYL-CARRIER-PROTEIN) REDUCTASE"/>
    <property type="match status" value="1"/>
</dbReference>
<dbReference type="InterPro" id="IPR036291">
    <property type="entry name" value="NAD(P)-bd_dom_sf"/>
</dbReference>
<name>A0A5P9NLZ0_9GAMM</name>
<evidence type="ECO:0000256" key="1">
    <source>
        <dbReference type="ARBA" id="ARBA00006484"/>
    </source>
</evidence>
<organism evidence="2 3">
    <name type="scientific">Halioglobus maricola</name>
    <dbReference type="NCBI Taxonomy" id="2601894"/>
    <lineage>
        <taxon>Bacteria</taxon>
        <taxon>Pseudomonadati</taxon>
        <taxon>Pseudomonadota</taxon>
        <taxon>Gammaproteobacteria</taxon>
        <taxon>Cellvibrionales</taxon>
        <taxon>Halieaceae</taxon>
        <taxon>Halioglobus</taxon>
    </lineage>
</organism>
<dbReference type="SUPFAM" id="SSF51735">
    <property type="entry name" value="NAD(P)-binding Rossmann-fold domains"/>
    <property type="match status" value="1"/>
</dbReference>
<dbReference type="PRINTS" id="PR00081">
    <property type="entry name" value="GDHRDH"/>
</dbReference>
<dbReference type="FunFam" id="3.40.50.720:FF:000084">
    <property type="entry name" value="Short-chain dehydrogenase reductase"/>
    <property type="match status" value="1"/>
</dbReference>
<accession>A0A5P9NLZ0</accession>
<dbReference type="Proteomes" id="UP000326287">
    <property type="component" value="Chromosome"/>
</dbReference>
<dbReference type="RefSeq" id="WP_153239973.1">
    <property type="nucleotide sequence ID" value="NZ_CP036422.1"/>
</dbReference>
<dbReference type="Gene3D" id="3.40.50.720">
    <property type="entry name" value="NAD(P)-binding Rossmann-like Domain"/>
    <property type="match status" value="1"/>
</dbReference>
<dbReference type="CDD" id="cd05233">
    <property type="entry name" value="SDR_c"/>
    <property type="match status" value="1"/>
</dbReference>
<dbReference type="PRINTS" id="PR00080">
    <property type="entry name" value="SDRFAMILY"/>
</dbReference>
<keyword evidence="3" id="KW-1185">Reference proteome</keyword>
<dbReference type="Pfam" id="PF13561">
    <property type="entry name" value="adh_short_C2"/>
    <property type="match status" value="1"/>
</dbReference>
<protein>
    <submittedName>
        <fullName evidence="2">SDR family oxidoreductase</fullName>
    </submittedName>
</protein>
<sequence>MDIELEGRTALVTGSSRNTGEVIARTLASAGARVIVHSNEDDGSAQAAAADVEQAYAVVGDIATSSGCTEVLSQVASAGLAVDVLVNNYGTASRGKWQTADEDDWLDMYQKNVLSMARLVRGLTPDMVARGWGRIVNLGTVGSHTPGHLMPHYYGAKGALATLGVSLMQELASTGVTVNTVSPGLIHTPELEAGYRLKAQKKGWGEDWDNILRHIVAEDFPNPCGRLATRQEVADLVVFLCSEQAAFINGQNIRIDGGAVAYV</sequence>
<evidence type="ECO:0000313" key="3">
    <source>
        <dbReference type="Proteomes" id="UP000326287"/>
    </source>
</evidence>
<dbReference type="InterPro" id="IPR050259">
    <property type="entry name" value="SDR"/>
</dbReference>
<comment type="similarity">
    <text evidence="1">Belongs to the short-chain dehydrogenases/reductases (SDR) family.</text>
</comment>
<reference evidence="2 3" key="1">
    <citation type="submission" date="2019-02" db="EMBL/GenBank/DDBJ databases">
        <authorList>
            <person name="Li S.-H."/>
        </authorList>
    </citation>
    <scope>NUCLEOTIDE SEQUENCE [LARGE SCALE GENOMIC DNA]</scope>
    <source>
        <strain evidence="2 3">IMCC14385</strain>
    </source>
</reference>
<proteinExistence type="inferred from homology"/>
<dbReference type="KEGG" id="halc:EY643_14890"/>